<dbReference type="GO" id="GO:0000027">
    <property type="term" value="P:ribosomal large subunit assembly"/>
    <property type="evidence" value="ECO:0007669"/>
    <property type="project" value="TreeGrafter"/>
</dbReference>
<name>K8EDG0_9CHLO</name>
<dbReference type="InterPro" id="IPR030670">
    <property type="entry name" value="uL10_eukaryotes"/>
</dbReference>
<evidence type="ECO:0000256" key="1">
    <source>
        <dbReference type="ARBA" id="ARBA00002200"/>
    </source>
</evidence>
<dbReference type="Pfam" id="PF00466">
    <property type="entry name" value="Ribosomal_L10"/>
    <property type="match status" value="1"/>
</dbReference>
<dbReference type="PANTHER" id="PTHR45699">
    <property type="entry name" value="60S ACIDIC RIBOSOMAL PROTEIN P0"/>
    <property type="match status" value="1"/>
</dbReference>
<protein>
    <recommendedName>
        <fullName evidence="5">60S acidic ribosomal protein P0</fullName>
    </recommendedName>
</protein>
<dbReference type="GeneID" id="19016502"/>
<comment type="function">
    <text evidence="1 5">Ribosomal protein P0 is the functional equivalent of E.coli protein L10.</text>
</comment>
<dbReference type="PIRSF" id="PIRSF039087">
    <property type="entry name" value="L10E"/>
    <property type="match status" value="1"/>
</dbReference>
<dbReference type="STRING" id="41875.K8EDG0"/>
<dbReference type="Pfam" id="PF00428">
    <property type="entry name" value="Ribosomal_60s"/>
    <property type="match status" value="1"/>
</dbReference>
<comment type="similarity">
    <text evidence="2 5">Belongs to the universal ribosomal protein uL10 family.</text>
</comment>
<dbReference type="SUPFAM" id="SSF160369">
    <property type="entry name" value="Ribosomal protein L10-like"/>
    <property type="match status" value="1"/>
</dbReference>
<dbReference type="InterPro" id="IPR050323">
    <property type="entry name" value="Ribosomal_protein_uL10"/>
</dbReference>
<dbReference type="GO" id="GO:0022625">
    <property type="term" value="C:cytosolic large ribosomal subunit"/>
    <property type="evidence" value="ECO:0007669"/>
    <property type="project" value="TreeGrafter"/>
</dbReference>
<dbReference type="GO" id="GO:0070180">
    <property type="term" value="F:large ribosomal subunit rRNA binding"/>
    <property type="evidence" value="ECO:0007669"/>
    <property type="project" value="TreeGrafter"/>
</dbReference>
<gene>
    <name evidence="8" type="ORF">Bathy04g04760</name>
</gene>
<proteinExistence type="inferred from homology"/>
<dbReference type="GO" id="GO:0003735">
    <property type="term" value="F:structural constituent of ribosome"/>
    <property type="evidence" value="ECO:0007669"/>
    <property type="project" value="TreeGrafter"/>
</dbReference>
<reference evidence="8 9" key="1">
    <citation type="submission" date="2011-10" db="EMBL/GenBank/DDBJ databases">
        <authorList>
            <person name="Genoscope - CEA"/>
        </authorList>
    </citation>
    <scope>NUCLEOTIDE SEQUENCE [LARGE SCALE GENOMIC DNA]</scope>
    <source>
        <strain evidence="8 9">RCC 1105</strain>
    </source>
</reference>
<dbReference type="FunFam" id="3.90.105.20:FF:000001">
    <property type="entry name" value="60S acidic ribosomal protein P0"/>
    <property type="match status" value="1"/>
</dbReference>
<dbReference type="KEGG" id="bpg:Bathy04g04760"/>
<organism evidence="8 9">
    <name type="scientific">Bathycoccus prasinos</name>
    <dbReference type="NCBI Taxonomy" id="41875"/>
    <lineage>
        <taxon>Eukaryota</taxon>
        <taxon>Viridiplantae</taxon>
        <taxon>Chlorophyta</taxon>
        <taxon>Mamiellophyceae</taxon>
        <taxon>Mamiellales</taxon>
        <taxon>Bathycoccaceae</taxon>
        <taxon>Bathycoccus</taxon>
    </lineage>
</organism>
<dbReference type="Pfam" id="PF17777">
    <property type="entry name" value="RL10P_insert"/>
    <property type="match status" value="1"/>
</dbReference>
<dbReference type="AlphaFoldDB" id="K8EDG0"/>
<dbReference type="GO" id="GO:0002181">
    <property type="term" value="P:cytoplasmic translation"/>
    <property type="evidence" value="ECO:0007669"/>
    <property type="project" value="TreeGrafter"/>
</dbReference>
<evidence type="ECO:0000259" key="7">
    <source>
        <dbReference type="Pfam" id="PF17777"/>
    </source>
</evidence>
<keyword evidence="3 5" id="KW-0689">Ribosomal protein</keyword>
<keyword evidence="9" id="KW-1185">Reference proteome</keyword>
<evidence type="ECO:0000256" key="2">
    <source>
        <dbReference type="ARBA" id="ARBA00008889"/>
    </source>
</evidence>
<evidence type="ECO:0000256" key="5">
    <source>
        <dbReference type="PIRNR" id="PIRNR039087"/>
    </source>
</evidence>
<dbReference type="eggNOG" id="KOG0815">
    <property type="taxonomic scope" value="Eukaryota"/>
</dbReference>
<feature type="compositionally biased region" description="Gly residues" evidence="6">
    <location>
        <begin position="279"/>
        <end position="290"/>
    </location>
</feature>
<feature type="region of interest" description="Disordered" evidence="6">
    <location>
        <begin position="279"/>
        <end position="315"/>
    </location>
</feature>
<dbReference type="CDD" id="cd05795">
    <property type="entry name" value="Ribosomal_P0_L10e"/>
    <property type="match status" value="1"/>
</dbReference>
<dbReference type="InterPro" id="IPR040637">
    <property type="entry name" value="Ribosomal_uL10-like_insert"/>
</dbReference>
<evidence type="ECO:0000256" key="6">
    <source>
        <dbReference type="SAM" id="MobiDB-lite"/>
    </source>
</evidence>
<feature type="compositionally biased region" description="Acidic residues" evidence="6">
    <location>
        <begin position="300"/>
        <end position="315"/>
    </location>
</feature>
<dbReference type="OrthoDB" id="10259902at2759"/>
<dbReference type="Gene3D" id="3.30.70.1730">
    <property type="match status" value="1"/>
</dbReference>
<dbReference type="Proteomes" id="UP000198341">
    <property type="component" value="Chromosome 4"/>
</dbReference>
<accession>K8EDG0</accession>
<evidence type="ECO:0000256" key="3">
    <source>
        <dbReference type="ARBA" id="ARBA00022980"/>
    </source>
</evidence>
<evidence type="ECO:0000313" key="8">
    <source>
        <dbReference type="EMBL" id="CCO16041.1"/>
    </source>
</evidence>
<dbReference type="RefSeq" id="XP_007513516.1">
    <property type="nucleotide sequence ID" value="XM_007513454.1"/>
</dbReference>
<sequence>MVNQAYLDKRKYGERVYELLDNYDSALLVHCDNVGSKQFMDIRTALRPNSVVLMGKNTLMRKIIGNYCDEKGNNDWMVLHDLLIGNVGVIFTKEDVKEVKTKVSEFVVPAPAKVGSTATCDVTIPAGVTPLEPSQTGFFQLLNIATKINKGAIEILSDVTVVTKGERVGSSAAALLGKMKITPFEYGLVVKHIYDKGSMYPAAVLDITDEQLAAKFAAGVSNIASISLATKYPTLAAVPHYIVNSYKNVLAISIGTEYTFELAQKVKDYLADPSAFQSAGGGGGGGGGGDKPAAAAAAPVEEEEEEEDMGFDLFD</sequence>
<dbReference type="InterPro" id="IPR043141">
    <property type="entry name" value="Ribosomal_uL10-like_sf"/>
</dbReference>
<dbReference type="InterPro" id="IPR043164">
    <property type="entry name" value="Ribosomal_uL10-like_insert_sf"/>
</dbReference>
<dbReference type="PANTHER" id="PTHR45699:SF3">
    <property type="entry name" value="LARGE RIBOSOMAL SUBUNIT PROTEIN UL10"/>
    <property type="match status" value="1"/>
</dbReference>
<evidence type="ECO:0000313" key="9">
    <source>
        <dbReference type="Proteomes" id="UP000198341"/>
    </source>
</evidence>
<feature type="domain" description="Large ribosomal subunit protein uL10-like insertion" evidence="7">
    <location>
        <begin position="112"/>
        <end position="181"/>
    </location>
</feature>
<keyword evidence="4 5" id="KW-0687">Ribonucleoprotein</keyword>
<evidence type="ECO:0000256" key="4">
    <source>
        <dbReference type="ARBA" id="ARBA00023274"/>
    </source>
</evidence>
<dbReference type="InterPro" id="IPR001790">
    <property type="entry name" value="Ribosomal_uL10"/>
</dbReference>
<dbReference type="EMBL" id="FO082275">
    <property type="protein sequence ID" value="CCO16041.1"/>
    <property type="molecule type" value="Genomic_DNA"/>
</dbReference>
<dbReference type="Gene3D" id="3.90.105.20">
    <property type="match status" value="1"/>
</dbReference>